<dbReference type="FunFam" id="3.30.930.10:FF:000038">
    <property type="entry name" value="Aspartate--tRNA ligase"/>
    <property type="match status" value="1"/>
</dbReference>
<protein>
    <recommendedName>
        <fullName evidence="9">Aspartate--tRNA(Asp/Asn) ligase</fullName>
        <ecNumber evidence="9">6.1.1.23</ecNumber>
    </recommendedName>
    <alternativeName>
        <fullName evidence="9">Aspartyl-tRNA synthetase</fullName>
        <shortName evidence="9">AspRS</shortName>
    </alternativeName>
    <alternativeName>
        <fullName evidence="9">Non-discriminating aspartyl-tRNA synthetase</fullName>
        <shortName evidence="9">ND-AspRS</shortName>
    </alternativeName>
</protein>
<dbReference type="GO" id="GO:0006422">
    <property type="term" value="P:aspartyl-tRNA aminoacylation"/>
    <property type="evidence" value="ECO:0007669"/>
    <property type="project" value="UniProtKB-UniRule"/>
</dbReference>
<evidence type="ECO:0000256" key="7">
    <source>
        <dbReference type="ARBA" id="ARBA00022917"/>
    </source>
</evidence>
<evidence type="ECO:0000313" key="11">
    <source>
        <dbReference type="EMBL" id="SMP24747.1"/>
    </source>
</evidence>
<comment type="subunit">
    <text evidence="9">Homodimer.</text>
</comment>
<evidence type="ECO:0000256" key="5">
    <source>
        <dbReference type="ARBA" id="ARBA00022741"/>
    </source>
</evidence>
<dbReference type="EMBL" id="FXTU01000005">
    <property type="protein sequence ID" value="SMP24747.1"/>
    <property type="molecule type" value="Genomic_DNA"/>
</dbReference>
<dbReference type="CDD" id="cd00776">
    <property type="entry name" value="AsxRS_core"/>
    <property type="match status" value="1"/>
</dbReference>
<dbReference type="InterPro" id="IPR004523">
    <property type="entry name" value="Asp-tRNA_synthase_2"/>
</dbReference>
<dbReference type="GO" id="GO:0003723">
    <property type="term" value="F:RNA binding"/>
    <property type="evidence" value="ECO:0007669"/>
    <property type="project" value="TreeGrafter"/>
</dbReference>
<dbReference type="InterPro" id="IPR012340">
    <property type="entry name" value="NA-bd_OB-fold"/>
</dbReference>
<evidence type="ECO:0000256" key="1">
    <source>
        <dbReference type="ARBA" id="ARBA00004496"/>
    </source>
</evidence>
<dbReference type="GO" id="GO:0005829">
    <property type="term" value="C:cytosol"/>
    <property type="evidence" value="ECO:0007669"/>
    <property type="project" value="TreeGrafter"/>
</dbReference>
<dbReference type="Gene3D" id="3.30.930.10">
    <property type="entry name" value="Bira Bifunctional Protein, Domain 2"/>
    <property type="match status" value="1"/>
</dbReference>
<dbReference type="SUPFAM" id="SSF55681">
    <property type="entry name" value="Class II aaRS and biotin synthetases"/>
    <property type="match status" value="1"/>
</dbReference>
<dbReference type="GO" id="GO:0004815">
    <property type="term" value="F:aspartate-tRNA ligase activity"/>
    <property type="evidence" value="ECO:0007669"/>
    <property type="project" value="UniProtKB-UniRule"/>
</dbReference>
<dbReference type="RefSeq" id="WP_284724431.1">
    <property type="nucleotide sequence ID" value="NZ_FXTU01000005.1"/>
</dbReference>
<dbReference type="GO" id="GO:0016740">
    <property type="term" value="F:transferase activity"/>
    <property type="evidence" value="ECO:0007669"/>
    <property type="project" value="UniProtKB-ARBA"/>
</dbReference>
<proteinExistence type="inferred from homology"/>
<accession>A0AA45WQG8</accession>
<keyword evidence="5 9" id="KW-0547">Nucleotide-binding</keyword>
<dbReference type="NCBIfam" id="NF003483">
    <property type="entry name" value="PRK05159.1"/>
    <property type="match status" value="1"/>
</dbReference>
<dbReference type="Gene3D" id="2.40.50.140">
    <property type="entry name" value="Nucleic acid-binding proteins"/>
    <property type="match status" value="1"/>
</dbReference>
<dbReference type="PRINTS" id="PR01042">
    <property type="entry name" value="TRNASYNTHASP"/>
</dbReference>
<dbReference type="InterPro" id="IPR006195">
    <property type="entry name" value="aa-tRNA-synth_II"/>
</dbReference>
<evidence type="ECO:0000256" key="8">
    <source>
        <dbReference type="ARBA" id="ARBA00023146"/>
    </source>
</evidence>
<dbReference type="InterPro" id="IPR045864">
    <property type="entry name" value="aa-tRNA-synth_II/BPL/LPL"/>
</dbReference>
<keyword evidence="4 9" id="KW-0436">Ligase</keyword>
<feature type="domain" description="Aminoacyl-transfer RNA synthetases class-II family profile" evidence="10">
    <location>
        <begin position="141"/>
        <end position="441"/>
    </location>
</feature>
<dbReference type="Pfam" id="PF00152">
    <property type="entry name" value="tRNA-synt_2"/>
    <property type="match status" value="1"/>
</dbReference>
<keyword evidence="3 9" id="KW-0963">Cytoplasm</keyword>
<gene>
    <name evidence="9" type="primary">aspS</name>
    <name evidence="11" type="ORF">SAMN06265361_1051</name>
</gene>
<evidence type="ECO:0000256" key="6">
    <source>
        <dbReference type="ARBA" id="ARBA00022840"/>
    </source>
</evidence>
<feature type="binding site" evidence="9">
    <location>
        <position position="217"/>
    </location>
    <ligand>
        <name>L-aspartate</name>
        <dbReference type="ChEBI" id="CHEBI:29991"/>
    </ligand>
</feature>
<comment type="caution">
    <text evidence="11">The sequence shown here is derived from an EMBL/GenBank/DDBJ whole genome shotgun (WGS) entry which is preliminary data.</text>
</comment>
<feature type="binding site" evidence="9">
    <location>
        <begin position="225"/>
        <end position="227"/>
    </location>
    <ligand>
        <name>ATP</name>
        <dbReference type="ChEBI" id="CHEBI:30616"/>
    </ligand>
</feature>
<dbReference type="GO" id="GO:0050560">
    <property type="term" value="F:aspartate-tRNA(Asn) ligase activity"/>
    <property type="evidence" value="ECO:0007669"/>
    <property type="project" value="UniProtKB-EC"/>
</dbReference>
<dbReference type="InterPro" id="IPR002312">
    <property type="entry name" value="Asp/Asn-tRNA-synth_IIb"/>
</dbReference>
<dbReference type="Proteomes" id="UP001157946">
    <property type="component" value="Unassembled WGS sequence"/>
</dbReference>
<dbReference type="InterPro" id="IPR004364">
    <property type="entry name" value="Aa-tRNA-synt_II"/>
</dbReference>
<dbReference type="GO" id="GO:0140096">
    <property type="term" value="F:catalytic activity, acting on a protein"/>
    <property type="evidence" value="ECO:0007669"/>
    <property type="project" value="UniProtKB-ARBA"/>
</dbReference>
<comment type="function">
    <text evidence="9">Aspartyl-tRNA synthetase with relaxed tRNA specificity since it is able to aspartylate not only its cognate tRNA(Asp) but also tRNA(Asn). Reaction proceeds in two steps: L-aspartate is first activated by ATP to form Asp-AMP and then transferred to the acceptor end of tRNA(Asp/Asn).</text>
</comment>
<keyword evidence="6 9" id="KW-0067">ATP-binding</keyword>
<keyword evidence="8 9" id="KW-0030">Aminoacyl-tRNA synthetase</keyword>
<name>A0AA45WQG8_9BACL</name>
<feature type="binding site" evidence="9">
    <location>
        <position position="371"/>
    </location>
    <ligand>
        <name>L-aspartate</name>
        <dbReference type="ChEBI" id="CHEBI:29991"/>
    </ligand>
</feature>
<comment type="similarity">
    <text evidence="2 9">Belongs to the class-II aminoacyl-tRNA synthetase family. Type 2 subfamily.</text>
</comment>
<dbReference type="GO" id="GO:0005524">
    <property type="term" value="F:ATP binding"/>
    <property type="evidence" value="ECO:0007669"/>
    <property type="project" value="UniProtKB-UniRule"/>
</dbReference>
<dbReference type="PANTHER" id="PTHR43450">
    <property type="entry name" value="ASPARTYL-TRNA SYNTHETASE"/>
    <property type="match status" value="1"/>
</dbReference>
<evidence type="ECO:0000256" key="9">
    <source>
        <dbReference type="HAMAP-Rule" id="MF_02075"/>
    </source>
</evidence>
<feature type="site" description="Important for tRNA non-discrimination" evidence="9">
    <location>
        <position position="88"/>
    </location>
</feature>
<feature type="binding site" evidence="9">
    <location>
        <position position="367"/>
    </location>
    <ligand>
        <name>L-aspartate</name>
        <dbReference type="ChEBI" id="CHEBI:29991"/>
    </ligand>
</feature>
<feature type="binding site" evidence="9">
    <location>
        <position position="364"/>
    </location>
    <ligand>
        <name>ATP</name>
        <dbReference type="ChEBI" id="CHEBI:30616"/>
    </ligand>
</feature>
<comment type="subcellular location">
    <subcellularLocation>
        <location evidence="1 9">Cytoplasm</location>
    </subcellularLocation>
</comment>
<dbReference type="EC" id="6.1.1.23" evidence="9"/>
<keyword evidence="7 9" id="KW-0648">Protein biosynthesis</keyword>
<dbReference type="AlphaFoldDB" id="A0AA45WQG8"/>
<feature type="binding site" evidence="9">
    <location>
        <begin position="217"/>
        <end position="219"/>
    </location>
    <ligand>
        <name>ATP</name>
        <dbReference type="ChEBI" id="CHEBI:30616"/>
    </ligand>
</feature>
<feature type="region of interest" description="Aspartate" evidence="9">
    <location>
        <begin position="196"/>
        <end position="199"/>
    </location>
</feature>
<evidence type="ECO:0000256" key="4">
    <source>
        <dbReference type="ARBA" id="ARBA00022598"/>
    </source>
</evidence>
<dbReference type="GO" id="GO:0017101">
    <property type="term" value="C:aminoacyl-tRNA synthetase multienzyme complex"/>
    <property type="evidence" value="ECO:0007669"/>
    <property type="project" value="TreeGrafter"/>
</dbReference>
<feature type="binding site" evidence="9">
    <location>
        <position position="174"/>
    </location>
    <ligand>
        <name>L-aspartate</name>
        <dbReference type="ChEBI" id="CHEBI:29991"/>
    </ligand>
</feature>
<evidence type="ECO:0000313" key="12">
    <source>
        <dbReference type="Proteomes" id="UP001157946"/>
    </source>
</evidence>
<keyword evidence="12" id="KW-1185">Reference proteome</keyword>
<dbReference type="NCBIfam" id="TIGR00458">
    <property type="entry name" value="aspS_nondisc"/>
    <property type="match status" value="1"/>
</dbReference>
<evidence type="ECO:0000259" key="10">
    <source>
        <dbReference type="PROSITE" id="PS50862"/>
    </source>
</evidence>
<dbReference type="Pfam" id="PF01336">
    <property type="entry name" value="tRNA_anti-codon"/>
    <property type="match status" value="1"/>
</dbReference>
<organism evidence="11 12">
    <name type="scientific">Laceyella tengchongensis</name>
    <dbReference type="NCBI Taxonomy" id="574699"/>
    <lineage>
        <taxon>Bacteria</taxon>
        <taxon>Bacillati</taxon>
        <taxon>Bacillota</taxon>
        <taxon>Bacilli</taxon>
        <taxon>Bacillales</taxon>
        <taxon>Thermoactinomycetaceae</taxon>
        <taxon>Laceyella</taxon>
    </lineage>
</organism>
<dbReference type="PANTHER" id="PTHR43450:SF1">
    <property type="entry name" value="ASPARTATE--TRNA LIGASE, CYTOPLASMIC"/>
    <property type="match status" value="1"/>
</dbReference>
<dbReference type="InterPro" id="IPR004365">
    <property type="entry name" value="NA-bd_OB_tRNA"/>
</dbReference>
<sequence>MDFIKGKIESEAIRFSEAKSHIGQVVKVQGTVHKIRKMSGFAFVILRSARDLMQTVYSVEFSKFDLNSISEGSSIVVKGLVVEDQRSPIGCEIQMHYVEVLSKPYEEMPIIINYKKLDVNLDTNLQYRPLALRNPRERAIFKLQEGIVRGFRDYLQKQSFTEIHSPKIVGAGAEGGSNIFTLDYFGKEVFLAQSPQFYKQMMVGVFERVFEVGPVFRAEKHNTSRHLNEYVSLDIEMGFIKGFEDIMNLETDLFKHIFELLDSEYKNELELLKVTLQKIDQIPSVKFMEAKEILAEKFERNIADFEDLEPEEERLLCEFAKKEYNCPFIFVTHFPSSKRPFYAMDDPNDPNYTLSFDLLLNGLEITTGGQRIHDYNEQLKKIEKKSLNPDDLQSFLMIHKHGLPPHGGFGMGLERLTMQLLGFQNVRNTSLFPRDINRVTP</sequence>
<dbReference type="SUPFAM" id="SSF50249">
    <property type="entry name" value="Nucleic acid-binding proteins"/>
    <property type="match status" value="1"/>
</dbReference>
<evidence type="ECO:0000256" key="2">
    <source>
        <dbReference type="ARBA" id="ARBA00005312"/>
    </source>
</evidence>
<feature type="binding site" evidence="9">
    <location>
        <begin position="412"/>
        <end position="415"/>
    </location>
    <ligand>
        <name>ATP</name>
        <dbReference type="ChEBI" id="CHEBI:30616"/>
    </ligand>
</feature>
<dbReference type="PROSITE" id="PS50862">
    <property type="entry name" value="AA_TRNA_LIGASE_II"/>
    <property type="match status" value="1"/>
</dbReference>
<reference evidence="11" key="1">
    <citation type="submission" date="2017-05" db="EMBL/GenBank/DDBJ databases">
        <authorList>
            <person name="Varghese N."/>
            <person name="Submissions S."/>
        </authorList>
    </citation>
    <scope>NUCLEOTIDE SEQUENCE</scope>
    <source>
        <strain evidence="11">DSM 45262</strain>
    </source>
</reference>
<comment type="catalytic activity">
    <reaction evidence="9">
        <text>tRNA(Asx) + L-aspartate + ATP = L-aspartyl-tRNA(Asx) + AMP + diphosphate</text>
        <dbReference type="Rhea" id="RHEA:18349"/>
        <dbReference type="Rhea" id="RHEA-COMP:9710"/>
        <dbReference type="Rhea" id="RHEA-COMP:9711"/>
        <dbReference type="ChEBI" id="CHEBI:29991"/>
        <dbReference type="ChEBI" id="CHEBI:30616"/>
        <dbReference type="ChEBI" id="CHEBI:33019"/>
        <dbReference type="ChEBI" id="CHEBI:78442"/>
        <dbReference type="ChEBI" id="CHEBI:78516"/>
        <dbReference type="ChEBI" id="CHEBI:456215"/>
        <dbReference type="EC" id="6.1.1.23"/>
    </reaction>
</comment>
<dbReference type="HAMAP" id="MF_02075">
    <property type="entry name" value="Asp_tRNA_synth_type2"/>
    <property type="match status" value="1"/>
</dbReference>
<evidence type="ECO:0000256" key="3">
    <source>
        <dbReference type="ARBA" id="ARBA00022490"/>
    </source>
</evidence>